<dbReference type="EMBL" id="JAMKFB020000022">
    <property type="protein sequence ID" value="KAL0159889.1"/>
    <property type="molecule type" value="Genomic_DNA"/>
</dbReference>
<evidence type="ECO:0000313" key="2">
    <source>
        <dbReference type="EMBL" id="KAL0159889.1"/>
    </source>
</evidence>
<evidence type="ECO:0000313" key="3">
    <source>
        <dbReference type="Proteomes" id="UP001529510"/>
    </source>
</evidence>
<sequence length="123" mass="12951">TSHDGNRSMVSLERTPPYTTTESREVAACTAEPPEAAASAAVSSEAMMPTAVSPEVAAYPAEPHKMGTSLCAVLAPSDTLPVHELSVRPVTAMETLTELSAHPVTAIEAIYKLLSCPEPIYEL</sequence>
<name>A0ABD0NCY5_CIRMR</name>
<accession>A0ABD0NCY5</accession>
<feature type="non-terminal residue" evidence="2">
    <location>
        <position position="123"/>
    </location>
</feature>
<dbReference type="Proteomes" id="UP001529510">
    <property type="component" value="Unassembled WGS sequence"/>
</dbReference>
<reference evidence="2 3" key="1">
    <citation type="submission" date="2024-05" db="EMBL/GenBank/DDBJ databases">
        <title>Genome sequencing and assembly of Indian major carp, Cirrhinus mrigala (Hamilton, 1822).</title>
        <authorList>
            <person name="Mohindra V."/>
            <person name="Chowdhury L.M."/>
            <person name="Lal K."/>
            <person name="Jena J.K."/>
        </authorList>
    </citation>
    <scope>NUCLEOTIDE SEQUENCE [LARGE SCALE GENOMIC DNA]</scope>
    <source>
        <strain evidence="2">CM1030</strain>
        <tissue evidence="2">Blood</tissue>
    </source>
</reference>
<comment type="caution">
    <text evidence="2">The sequence shown here is derived from an EMBL/GenBank/DDBJ whole genome shotgun (WGS) entry which is preliminary data.</text>
</comment>
<gene>
    <name evidence="2" type="ORF">M9458_043614</name>
</gene>
<protein>
    <submittedName>
        <fullName evidence="2">Uncharacterized protein</fullName>
    </submittedName>
</protein>
<keyword evidence="3" id="KW-1185">Reference proteome</keyword>
<evidence type="ECO:0000256" key="1">
    <source>
        <dbReference type="SAM" id="MobiDB-lite"/>
    </source>
</evidence>
<proteinExistence type="predicted"/>
<dbReference type="AlphaFoldDB" id="A0ABD0NCY5"/>
<organism evidence="2 3">
    <name type="scientific">Cirrhinus mrigala</name>
    <name type="common">Mrigala</name>
    <dbReference type="NCBI Taxonomy" id="683832"/>
    <lineage>
        <taxon>Eukaryota</taxon>
        <taxon>Metazoa</taxon>
        <taxon>Chordata</taxon>
        <taxon>Craniata</taxon>
        <taxon>Vertebrata</taxon>
        <taxon>Euteleostomi</taxon>
        <taxon>Actinopterygii</taxon>
        <taxon>Neopterygii</taxon>
        <taxon>Teleostei</taxon>
        <taxon>Ostariophysi</taxon>
        <taxon>Cypriniformes</taxon>
        <taxon>Cyprinidae</taxon>
        <taxon>Labeoninae</taxon>
        <taxon>Labeonini</taxon>
        <taxon>Cirrhinus</taxon>
    </lineage>
</organism>
<feature type="region of interest" description="Disordered" evidence="1">
    <location>
        <begin position="1"/>
        <end position="24"/>
    </location>
</feature>
<feature type="non-terminal residue" evidence="2">
    <location>
        <position position="1"/>
    </location>
</feature>